<dbReference type="PANTHER" id="PTHR36503">
    <property type="entry name" value="BLR2520 PROTEIN"/>
    <property type="match status" value="1"/>
</dbReference>
<evidence type="ECO:0000259" key="1">
    <source>
        <dbReference type="PROSITE" id="PS51819"/>
    </source>
</evidence>
<dbReference type="PANTHER" id="PTHR36503:SF3">
    <property type="entry name" value="BLR0126 PROTEIN"/>
    <property type="match status" value="1"/>
</dbReference>
<dbReference type="STRING" id="410332.SAMN04488550_0853"/>
<feature type="domain" description="VOC" evidence="1">
    <location>
        <begin position="9"/>
        <end position="133"/>
    </location>
</feature>
<evidence type="ECO:0000313" key="2">
    <source>
        <dbReference type="EMBL" id="GAC79937.1"/>
    </source>
</evidence>
<sequence>MRGMTSSPRLNAISIVCDDLSISLDFYRLLGLEIPETPADAPHVEVDLGGFRVLFDPVSTIMSFDPEWTRSAPGSSAMSLAFECSTPAEVDAVAAKAAERGGEVARAPFDAPWGQRYATVRDPDGNEVDLYAGL</sequence>
<gene>
    <name evidence="2" type="ORF">GM1_013_00730</name>
</gene>
<dbReference type="EMBL" id="BAOP01000013">
    <property type="protein sequence ID" value="GAC79937.1"/>
    <property type="molecule type" value="Genomic_DNA"/>
</dbReference>
<name>M3UWC6_GORML</name>
<dbReference type="Gene3D" id="3.10.180.10">
    <property type="entry name" value="2,3-Dihydroxybiphenyl 1,2-Dioxygenase, domain 1"/>
    <property type="match status" value="1"/>
</dbReference>
<dbReference type="SUPFAM" id="SSF54593">
    <property type="entry name" value="Glyoxalase/Bleomycin resistance protein/Dihydroxybiphenyl dioxygenase"/>
    <property type="match status" value="1"/>
</dbReference>
<protein>
    <submittedName>
        <fullName evidence="2">Putative drug resistance protein</fullName>
    </submittedName>
</protein>
<dbReference type="PROSITE" id="PS51819">
    <property type="entry name" value="VOC"/>
    <property type="match status" value="1"/>
</dbReference>
<proteinExistence type="predicted"/>
<dbReference type="InterPro" id="IPR004360">
    <property type="entry name" value="Glyas_Fos-R_dOase_dom"/>
</dbReference>
<dbReference type="InterPro" id="IPR029068">
    <property type="entry name" value="Glyas_Bleomycin-R_OHBP_Dase"/>
</dbReference>
<reference evidence="2 3" key="1">
    <citation type="submission" date="2013-02" db="EMBL/GenBank/DDBJ databases">
        <title>Whole genome shotgun sequence of Gordonia malaquae NBRC 108250.</title>
        <authorList>
            <person name="Yoshida I."/>
            <person name="Hosoyama A."/>
            <person name="Tsuchikane K."/>
            <person name="Ando Y."/>
            <person name="Baba S."/>
            <person name="Ohji S."/>
            <person name="Hamada M."/>
            <person name="Tamura T."/>
            <person name="Yamazoe A."/>
            <person name="Yamazaki S."/>
            <person name="Fujita N."/>
        </authorList>
    </citation>
    <scope>NUCLEOTIDE SEQUENCE [LARGE SCALE GENOMIC DNA]</scope>
    <source>
        <strain evidence="2 3">NBRC 108250</strain>
    </source>
</reference>
<keyword evidence="3" id="KW-1185">Reference proteome</keyword>
<comment type="caution">
    <text evidence="2">The sequence shown here is derived from an EMBL/GenBank/DDBJ whole genome shotgun (WGS) entry which is preliminary data.</text>
</comment>
<evidence type="ECO:0000313" key="3">
    <source>
        <dbReference type="Proteomes" id="UP000035009"/>
    </source>
</evidence>
<dbReference type="eggNOG" id="COG0346">
    <property type="taxonomic scope" value="Bacteria"/>
</dbReference>
<dbReference type="InterPro" id="IPR037523">
    <property type="entry name" value="VOC_core"/>
</dbReference>
<accession>M3UWC6</accession>
<organism evidence="2 3">
    <name type="scientific">Gordonia malaquae NBRC 108250</name>
    <dbReference type="NCBI Taxonomy" id="1223542"/>
    <lineage>
        <taxon>Bacteria</taxon>
        <taxon>Bacillati</taxon>
        <taxon>Actinomycetota</taxon>
        <taxon>Actinomycetes</taxon>
        <taxon>Mycobacteriales</taxon>
        <taxon>Gordoniaceae</taxon>
        <taxon>Gordonia</taxon>
    </lineage>
</organism>
<dbReference type="Proteomes" id="UP000035009">
    <property type="component" value="Unassembled WGS sequence"/>
</dbReference>
<dbReference type="AlphaFoldDB" id="M3UWC6"/>
<dbReference type="Pfam" id="PF00903">
    <property type="entry name" value="Glyoxalase"/>
    <property type="match status" value="1"/>
</dbReference>